<dbReference type="PANTHER" id="PTHR24637">
    <property type="entry name" value="COLLAGEN"/>
    <property type="match status" value="1"/>
</dbReference>
<dbReference type="AlphaFoldDB" id="A0A6J6XUR4"/>
<organism evidence="2">
    <name type="scientific">freshwater metagenome</name>
    <dbReference type="NCBI Taxonomy" id="449393"/>
    <lineage>
        <taxon>unclassified sequences</taxon>
        <taxon>metagenomes</taxon>
        <taxon>ecological metagenomes</taxon>
    </lineage>
</organism>
<feature type="region of interest" description="Disordered" evidence="1">
    <location>
        <begin position="69"/>
        <end position="155"/>
    </location>
</feature>
<dbReference type="PANTHER" id="PTHR24637:SF388">
    <property type="entry name" value="NEMATODE CUTICLE COLLAGEN N-TERMINAL DOMAIN-CONTAINING PROTEIN"/>
    <property type="match status" value="1"/>
</dbReference>
<dbReference type="EMBL" id="CAFAAI010000143">
    <property type="protein sequence ID" value="CAB4798918.1"/>
    <property type="molecule type" value="Genomic_DNA"/>
</dbReference>
<sequence>MRPITAAIAAATATAIVVSGSFAIAAIPNSSTKVITGCYLKTSGTLRVIDKQAGKACNTKTEIELSWNQQGVKGDAGPQGLPGAVGAPGPAGANGVDGSAGPQGPKGDTGAPGSNGVDGAPGAAGVNGTNGVDGAPGAKGDPGLPGANGVDGARGPAGADGVAGLPGPGVATIAGRVFFTFSSGQLSAVGTGFAASVIQHLSSFSVQIAVDFPQGTWGPSGFNAVASRLAAAGCNFPVGQMSASIPPAVPNRIVFELASGGCDSLEFDFTAVSLG</sequence>
<reference evidence="2" key="1">
    <citation type="submission" date="2020-05" db="EMBL/GenBank/DDBJ databases">
        <authorList>
            <person name="Chiriac C."/>
            <person name="Salcher M."/>
            <person name="Ghai R."/>
            <person name="Kavagutti S V."/>
        </authorList>
    </citation>
    <scope>NUCLEOTIDE SEQUENCE</scope>
</reference>
<protein>
    <submittedName>
        <fullName evidence="2">Unannotated protein</fullName>
    </submittedName>
</protein>
<evidence type="ECO:0000313" key="2">
    <source>
        <dbReference type="EMBL" id="CAB4798918.1"/>
    </source>
</evidence>
<dbReference type="Pfam" id="PF01391">
    <property type="entry name" value="Collagen"/>
    <property type="match status" value="1"/>
</dbReference>
<proteinExistence type="predicted"/>
<accession>A0A6J6XUR4</accession>
<gene>
    <name evidence="2" type="ORF">UFOPK2992_00906</name>
</gene>
<name>A0A6J6XUR4_9ZZZZ</name>
<dbReference type="InterPro" id="IPR008160">
    <property type="entry name" value="Collagen"/>
</dbReference>
<feature type="compositionally biased region" description="Low complexity" evidence="1">
    <location>
        <begin position="76"/>
        <end position="94"/>
    </location>
</feature>
<evidence type="ECO:0000256" key="1">
    <source>
        <dbReference type="SAM" id="MobiDB-lite"/>
    </source>
</evidence>